<evidence type="ECO:0000313" key="3">
    <source>
        <dbReference type="Proteomes" id="UP001054252"/>
    </source>
</evidence>
<comment type="caution">
    <text evidence="2">The sequence shown here is derived from an EMBL/GenBank/DDBJ whole genome shotgun (WGS) entry which is preliminary data.</text>
</comment>
<evidence type="ECO:0000256" key="1">
    <source>
        <dbReference type="SAM" id="MobiDB-lite"/>
    </source>
</evidence>
<proteinExistence type="predicted"/>
<reference evidence="2 3" key="1">
    <citation type="journal article" date="2021" name="Commun. Biol.">
        <title>The genome of Shorea leprosula (Dipterocarpaceae) highlights the ecological relevance of drought in aseasonal tropical rainforests.</title>
        <authorList>
            <person name="Ng K.K.S."/>
            <person name="Kobayashi M.J."/>
            <person name="Fawcett J.A."/>
            <person name="Hatakeyama M."/>
            <person name="Paape T."/>
            <person name="Ng C.H."/>
            <person name="Ang C.C."/>
            <person name="Tnah L.H."/>
            <person name="Lee C.T."/>
            <person name="Nishiyama T."/>
            <person name="Sese J."/>
            <person name="O'Brien M.J."/>
            <person name="Copetti D."/>
            <person name="Mohd Noor M.I."/>
            <person name="Ong R.C."/>
            <person name="Putra M."/>
            <person name="Sireger I.Z."/>
            <person name="Indrioko S."/>
            <person name="Kosugi Y."/>
            <person name="Izuno A."/>
            <person name="Isagi Y."/>
            <person name="Lee S.L."/>
            <person name="Shimizu K.K."/>
        </authorList>
    </citation>
    <scope>NUCLEOTIDE SEQUENCE [LARGE SCALE GENOMIC DNA]</scope>
    <source>
        <strain evidence="2">214</strain>
    </source>
</reference>
<sequence>MACSHRKSPVSSNIWPAATSGSSASNISDCRPIAFYFSGNLGPSSSSSSDHGFYFFSYSSEPPSKVYLG</sequence>
<dbReference type="Proteomes" id="UP001054252">
    <property type="component" value="Unassembled WGS sequence"/>
</dbReference>
<name>A0AAV5KWA5_9ROSI</name>
<feature type="compositionally biased region" description="Polar residues" evidence="1">
    <location>
        <begin position="9"/>
        <end position="25"/>
    </location>
</feature>
<keyword evidence="3" id="KW-1185">Reference proteome</keyword>
<gene>
    <name evidence="2" type="ORF">SLEP1_g37951</name>
</gene>
<organism evidence="2 3">
    <name type="scientific">Rubroshorea leprosula</name>
    <dbReference type="NCBI Taxonomy" id="152421"/>
    <lineage>
        <taxon>Eukaryota</taxon>
        <taxon>Viridiplantae</taxon>
        <taxon>Streptophyta</taxon>
        <taxon>Embryophyta</taxon>
        <taxon>Tracheophyta</taxon>
        <taxon>Spermatophyta</taxon>
        <taxon>Magnoliopsida</taxon>
        <taxon>eudicotyledons</taxon>
        <taxon>Gunneridae</taxon>
        <taxon>Pentapetalae</taxon>
        <taxon>rosids</taxon>
        <taxon>malvids</taxon>
        <taxon>Malvales</taxon>
        <taxon>Dipterocarpaceae</taxon>
        <taxon>Rubroshorea</taxon>
    </lineage>
</organism>
<evidence type="ECO:0000313" key="2">
    <source>
        <dbReference type="EMBL" id="GKV28969.1"/>
    </source>
</evidence>
<dbReference type="AlphaFoldDB" id="A0AAV5KWA5"/>
<accession>A0AAV5KWA5</accession>
<feature type="region of interest" description="Disordered" evidence="1">
    <location>
        <begin position="1"/>
        <end position="25"/>
    </location>
</feature>
<protein>
    <submittedName>
        <fullName evidence="2">Uncharacterized protein</fullName>
    </submittedName>
</protein>
<dbReference type="EMBL" id="BPVZ01000081">
    <property type="protein sequence ID" value="GKV28969.1"/>
    <property type="molecule type" value="Genomic_DNA"/>
</dbReference>